<feature type="region of interest" description="Disordered" evidence="1">
    <location>
        <begin position="61"/>
        <end position="245"/>
    </location>
</feature>
<sequence>AAVPRRGPRRRPRGPARAHRPHPLARARHRGGLEPGRAARLRARPRRPLAPALRLAALRGRAQRAAAVHHPARRRRRRLVPGAPPARPLPAPGRPAAAAHPRLARLGRGVPRPARRAHRPTRPARRLPPRRALAAGLRVQRQAEDGRVGRRADRDGLGAADGPPGLRALRRPRRRLGRRHHLGAGDGHAGQRRRHPPHAPDRAAPPGGVGAPADEGRGGGPGRPAHRRDLPHRLLRDPGHPAADPRLRARRLARGAVPVDRREVLGLDRLGRAAGERDRARPDARRRHALLAARHRRVVGAALLGELPAPPARPGRRPHRHHDLPQGAVAAAPVVAGAPLHRHPALEPAGRGRALPVDGAARRVRRRAARVLPPGAL</sequence>
<dbReference type="AlphaFoldDB" id="A0A6J4NTH8"/>
<feature type="compositionally biased region" description="Basic residues" evidence="1">
    <location>
        <begin position="113"/>
        <end position="129"/>
    </location>
</feature>
<proteinExistence type="predicted"/>
<gene>
    <name evidence="2" type="ORF">AVDCRST_MAG66-1142</name>
</gene>
<feature type="compositionally biased region" description="Low complexity" evidence="1">
    <location>
        <begin position="94"/>
        <end position="112"/>
    </location>
</feature>
<dbReference type="GO" id="GO:0033961">
    <property type="term" value="F:cis-stilbene-oxide hydrolase activity"/>
    <property type="evidence" value="ECO:0007669"/>
    <property type="project" value="UniProtKB-EC"/>
</dbReference>
<feature type="non-terminal residue" evidence="2">
    <location>
        <position position="1"/>
    </location>
</feature>
<organism evidence="2">
    <name type="scientific">uncultured Pseudonocardia sp</name>
    <dbReference type="NCBI Taxonomy" id="211455"/>
    <lineage>
        <taxon>Bacteria</taxon>
        <taxon>Bacillati</taxon>
        <taxon>Actinomycetota</taxon>
        <taxon>Actinomycetes</taxon>
        <taxon>Pseudonocardiales</taxon>
        <taxon>Pseudonocardiaceae</taxon>
        <taxon>Pseudonocardia</taxon>
        <taxon>environmental samples</taxon>
    </lineage>
</organism>
<feature type="compositionally biased region" description="Low complexity" evidence="1">
    <location>
        <begin position="157"/>
        <end position="167"/>
    </location>
</feature>
<feature type="non-terminal residue" evidence="2">
    <location>
        <position position="377"/>
    </location>
</feature>
<feature type="region of interest" description="Disordered" evidence="1">
    <location>
        <begin position="343"/>
        <end position="362"/>
    </location>
</feature>
<protein>
    <submittedName>
        <fullName evidence="2">Epoxide hydrolase</fullName>
        <ecNumber evidence="2">3.3.2.9</ecNumber>
    </submittedName>
</protein>
<feature type="compositionally biased region" description="Basic and acidic residues" evidence="1">
    <location>
        <begin position="141"/>
        <end position="156"/>
    </location>
</feature>
<reference evidence="2" key="1">
    <citation type="submission" date="2020-02" db="EMBL/GenBank/DDBJ databases">
        <authorList>
            <person name="Meier V. D."/>
        </authorList>
    </citation>
    <scope>NUCLEOTIDE SEQUENCE</scope>
    <source>
        <strain evidence="2">AVDCRST_MAG66</strain>
    </source>
</reference>
<feature type="compositionally biased region" description="Basic and acidic residues" evidence="1">
    <location>
        <begin position="227"/>
        <end position="245"/>
    </location>
</feature>
<keyword evidence="2" id="KW-0378">Hydrolase</keyword>
<feature type="compositionally biased region" description="Basic residues" evidence="1">
    <location>
        <begin position="168"/>
        <end position="182"/>
    </location>
</feature>
<dbReference type="EC" id="3.3.2.9" evidence="2"/>
<feature type="compositionally biased region" description="Basic residues" evidence="1">
    <location>
        <begin position="1"/>
        <end position="30"/>
    </location>
</feature>
<feature type="compositionally biased region" description="Basic residues" evidence="1">
    <location>
        <begin position="70"/>
        <end position="79"/>
    </location>
</feature>
<evidence type="ECO:0000256" key="1">
    <source>
        <dbReference type="SAM" id="MobiDB-lite"/>
    </source>
</evidence>
<feature type="compositionally biased region" description="Pro residues" evidence="1">
    <location>
        <begin position="82"/>
        <end position="93"/>
    </location>
</feature>
<feature type="region of interest" description="Disordered" evidence="1">
    <location>
        <begin position="1"/>
        <end position="49"/>
    </location>
</feature>
<evidence type="ECO:0000313" key="2">
    <source>
        <dbReference type="EMBL" id="CAA9395306.1"/>
    </source>
</evidence>
<accession>A0A6J4NTH8</accession>
<dbReference type="EMBL" id="CADCUS010000165">
    <property type="protein sequence ID" value="CAA9395306.1"/>
    <property type="molecule type" value="Genomic_DNA"/>
</dbReference>
<name>A0A6J4NTH8_9PSEU</name>